<evidence type="ECO:0000259" key="6">
    <source>
        <dbReference type="Pfam" id="PF06803"/>
    </source>
</evidence>
<reference evidence="7 8" key="1">
    <citation type="submission" date="2020-10" db="EMBL/GenBank/DDBJ databases">
        <title>ChiBAC.</title>
        <authorList>
            <person name="Zenner C."/>
            <person name="Hitch T.C.A."/>
            <person name="Clavel T."/>
        </authorList>
    </citation>
    <scope>NUCLEOTIDE SEQUENCE [LARGE SCALE GENOMIC DNA]</scope>
    <source>
        <strain evidence="7 8">DSM 108706</strain>
    </source>
</reference>
<accession>A0ABR9QWL3</accession>
<evidence type="ECO:0000256" key="1">
    <source>
        <dbReference type="ARBA" id="ARBA00004127"/>
    </source>
</evidence>
<keyword evidence="2 5" id="KW-0812">Transmembrane</keyword>
<keyword evidence="8" id="KW-1185">Reference proteome</keyword>
<evidence type="ECO:0000256" key="5">
    <source>
        <dbReference type="SAM" id="Phobius"/>
    </source>
</evidence>
<evidence type="ECO:0000313" key="7">
    <source>
        <dbReference type="EMBL" id="MBE5035263.1"/>
    </source>
</evidence>
<feature type="domain" description="DUF1232" evidence="6">
    <location>
        <begin position="31"/>
        <end position="63"/>
    </location>
</feature>
<proteinExistence type="predicted"/>
<sequence>MGFFTGIRRWIKRIGSLGKMMKDRDVSLWKKILLVFAVIYLFIPIELIPDFLLPVGLADDIILWICVLQILKATLDKFVGPDLSRTAKKRYKGKNIIDDVEFEIKEDEGDRKSTD</sequence>
<evidence type="ECO:0000256" key="4">
    <source>
        <dbReference type="ARBA" id="ARBA00023136"/>
    </source>
</evidence>
<feature type="transmembrane region" description="Helical" evidence="5">
    <location>
        <begin position="28"/>
        <end position="45"/>
    </location>
</feature>
<gene>
    <name evidence="7" type="ORF">INF20_03090</name>
</gene>
<comment type="caution">
    <text evidence="7">The sequence shown here is derived from an EMBL/GenBank/DDBJ whole genome shotgun (WGS) entry which is preliminary data.</text>
</comment>
<name>A0ABR9QWL3_9FIRM</name>
<dbReference type="InterPro" id="IPR010652">
    <property type="entry name" value="DUF1232"/>
</dbReference>
<evidence type="ECO:0000256" key="2">
    <source>
        <dbReference type="ARBA" id="ARBA00022692"/>
    </source>
</evidence>
<comment type="subcellular location">
    <subcellularLocation>
        <location evidence="1">Endomembrane system</location>
        <topology evidence="1">Multi-pass membrane protein</topology>
    </subcellularLocation>
</comment>
<dbReference type="RefSeq" id="WP_226384929.1">
    <property type="nucleotide sequence ID" value="NZ_JADCKA010000003.1"/>
</dbReference>
<protein>
    <submittedName>
        <fullName evidence="7">DUF1232 domain-containing protein</fullName>
    </submittedName>
</protein>
<evidence type="ECO:0000313" key="8">
    <source>
        <dbReference type="Proteomes" id="UP001516588"/>
    </source>
</evidence>
<dbReference type="EMBL" id="JADCKA010000003">
    <property type="protein sequence ID" value="MBE5035263.1"/>
    <property type="molecule type" value="Genomic_DNA"/>
</dbReference>
<dbReference type="Proteomes" id="UP001516588">
    <property type="component" value="Unassembled WGS sequence"/>
</dbReference>
<keyword evidence="3 5" id="KW-1133">Transmembrane helix</keyword>
<keyword evidence="4 5" id="KW-0472">Membrane</keyword>
<evidence type="ECO:0000256" key="3">
    <source>
        <dbReference type="ARBA" id="ARBA00022989"/>
    </source>
</evidence>
<dbReference type="Pfam" id="PF06803">
    <property type="entry name" value="DUF1232"/>
    <property type="match status" value="1"/>
</dbReference>
<organism evidence="7 8">
    <name type="scientific">Gallibacter intestinalis</name>
    <dbReference type="NCBI Taxonomy" id="2779356"/>
    <lineage>
        <taxon>Bacteria</taxon>
        <taxon>Bacillati</taxon>
        <taxon>Bacillota</taxon>
        <taxon>Clostridia</taxon>
        <taxon>Eubacteriales</taxon>
        <taxon>Eubacteriaceae</taxon>
        <taxon>Gallibacter</taxon>
    </lineage>
</organism>